<dbReference type="Proteomes" id="UP000296049">
    <property type="component" value="Unassembled WGS sequence"/>
</dbReference>
<evidence type="ECO:0000313" key="1">
    <source>
        <dbReference type="EMBL" id="EOA97857.1"/>
    </source>
</evidence>
<sequence length="140" mass="14977">MPREEPVTSPSQEHCLRLLLLPTSLLLDTQEPFDMKLGQLCCTRVLLLSSVEQQSRATSFGMPAVPEAPQGGWKRRLLLRGPHEMNGESPLAVVLAGRGQPTRGQLALSVVPTQGGGVQGDVGIQLSGEMPSAQREPSEG</sequence>
<evidence type="ECO:0000313" key="2">
    <source>
        <dbReference type="Proteomes" id="UP000296049"/>
    </source>
</evidence>
<gene>
    <name evidence="1" type="ORF">Anapl_11749</name>
</gene>
<proteinExistence type="predicted"/>
<protein>
    <submittedName>
        <fullName evidence="1">Uncharacterized protein</fullName>
    </submittedName>
</protein>
<dbReference type="AlphaFoldDB" id="R0LC77"/>
<reference evidence="2" key="1">
    <citation type="journal article" date="2013" name="Nat. Genet.">
        <title>The duck genome and transcriptome provide insight into an avian influenza virus reservoir species.</title>
        <authorList>
            <person name="Huang Y."/>
            <person name="Li Y."/>
            <person name="Burt D.W."/>
            <person name="Chen H."/>
            <person name="Zhang Y."/>
            <person name="Qian W."/>
            <person name="Kim H."/>
            <person name="Gan S."/>
            <person name="Zhao Y."/>
            <person name="Li J."/>
            <person name="Yi K."/>
            <person name="Feng H."/>
            <person name="Zhu P."/>
            <person name="Li B."/>
            <person name="Liu Q."/>
            <person name="Fairley S."/>
            <person name="Magor K.E."/>
            <person name="Du Z."/>
            <person name="Hu X."/>
            <person name="Goodman L."/>
            <person name="Tafer H."/>
            <person name="Vignal A."/>
            <person name="Lee T."/>
            <person name="Kim K.W."/>
            <person name="Sheng Z."/>
            <person name="An Y."/>
            <person name="Searle S."/>
            <person name="Herrero J."/>
            <person name="Groenen M.A."/>
            <person name="Crooijmans R.P."/>
            <person name="Faraut T."/>
            <person name="Cai Q."/>
            <person name="Webster R.G."/>
            <person name="Aldridge J.R."/>
            <person name="Warren W.C."/>
            <person name="Bartschat S."/>
            <person name="Kehr S."/>
            <person name="Marz M."/>
            <person name="Stadler P.F."/>
            <person name="Smith J."/>
            <person name="Kraus R.H."/>
            <person name="Zhao Y."/>
            <person name="Ren L."/>
            <person name="Fei J."/>
            <person name="Morisson M."/>
            <person name="Kaiser P."/>
            <person name="Griffin D.K."/>
            <person name="Rao M."/>
            <person name="Pitel F."/>
            <person name="Wang J."/>
            <person name="Li N."/>
        </authorList>
    </citation>
    <scope>NUCLEOTIDE SEQUENCE [LARGE SCALE GENOMIC DNA]</scope>
</reference>
<organism evidence="1 2">
    <name type="scientific">Anas platyrhynchos</name>
    <name type="common">Mallard</name>
    <name type="synonym">Anas boschas</name>
    <dbReference type="NCBI Taxonomy" id="8839"/>
    <lineage>
        <taxon>Eukaryota</taxon>
        <taxon>Metazoa</taxon>
        <taxon>Chordata</taxon>
        <taxon>Craniata</taxon>
        <taxon>Vertebrata</taxon>
        <taxon>Euteleostomi</taxon>
        <taxon>Archelosauria</taxon>
        <taxon>Archosauria</taxon>
        <taxon>Dinosauria</taxon>
        <taxon>Saurischia</taxon>
        <taxon>Theropoda</taxon>
        <taxon>Coelurosauria</taxon>
        <taxon>Aves</taxon>
        <taxon>Neognathae</taxon>
        <taxon>Galloanserae</taxon>
        <taxon>Anseriformes</taxon>
        <taxon>Anatidae</taxon>
        <taxon>Anatinae</taxon>
        <taxon>Anas</taxon>
    </lineage>
</organism>
<dbReference type="EMBL" id="KB743594">
    <property type="protein sequence ID" value="EOA97857.1"/>
    <property type="molecule type" value="Genomic_DNA"/>
</dbReference>
<accession>R0LC77</accession>
<keyword evidence="2" id="KW-1185">Reference proteome</keyword>
<name>R0LC77_ANAPL</name>